<keyword evidence="3" id="KW-0418">Kinase</keyword>
<sequence>MSRSSDTMQKDLVILGAGQPHRGDLPAALHEPSSGTSMLQWLLDASGRTVADATFVAGYQSDVVRRRFPKLSVVENDDWEQTGSGASLLAAPFSCDVPILVCYSDILFREAVPLLLARCDADIAVAWDSAWERRYVGRQVEDLSRFEKVVACGENIQRLGADLPADWATGEFIGLVRFSVRALTWLERLRVDSPESLRQSHLSEYIEYLRSAGLSVAGVDVAGDWAEFNEPRDIARFILGTKAETLSRLRGMVCHSVIQDQVSCTVAEWQASRAAVLRRVRHRFSTGLLVVRSSARTEDSFQYSNAGGYESVLNVDVNSGLEEAIEQVIASYRMAEGGDQVLIQPMVTDVVASGVAFTRTLEHKAPWYVVNYETSGDTEAITSGASGDHRTLLLRRDVDHEALPEPQLAPVVAALREIEALVGYDALDVEFALDGAGSVHILQVRPIAVDREGSDLSDAAFHTAMAAAHVRWQTLTPAPPHLPGNAAPLYGVMPDWNPAEIIGTAPGALAASLYRHLIMDETWATQRAEYGYLDVRPAPLLVDFAGHPYVDVRASFASFLPAALPEELAGRLLEFYLEWLRQRPELHDKVEFEVVPTCLAPGFEGWERRLKDEGGFSNEEIDALREGLRQITAGAFHRCANDLVCIESLSERFDVIHADTRLVPLERARILLDDCRRLGTLPFAHLARSGFIAVTLLREAEACGIISAAARESFLSTVRTVSHRLTVDARATAAGEMGEDAFIARYGHLRPGTYDISSPRYDADPERFLRPLVEHAGEAAVEEQNPGPWQAEREEFFAALAKLGLPAEPDVVEPFLRQAIEGREYAKFIFSRNLSAALELLAEVGAAYGLERDLMAQLPLDELLALRTTARTNEAIASHLRRRAEEEAEARRVAAACELPPLLTEQADLDAFVIGADRPNFIGSGCITSDCLDLADQPADQDLNVTGRIVLIPQADPGYDWLFGQGIAGLVTLYGGANSHMAIRAAEFGLPAAIGIGEQRYRKLARARVLELSPANGILRVLQ</sequence>
<keyword evidence="3" id="KW-0808">Transferase</keyword>
<dbReference type="Pfam" id="PF01326">
    <property type="entry name" value="PPDK_N"/>
    <property type="match status" value="1"/>
</dbReference>
<dbReference type="AlphaFoldDB" id="A0A4Q8D1D4"/>
<reference evidence="3 4" key="1">
    <citation type="submission" date="2019-02" db="EMBL/GenBank/DDBJ databases">
        <title>Genomic Encyclopedia of Type Strains, Phase IV (KMG-IV): sequencing the most valuable type-strain genomes for metagenomic binning, comparative biology and taxonomic classification.</title>
        <authorList>
            <person name="Goeker M."/>
        </authorList>
    </citation>
    <scope>NUCLEOTIDE SEQUENCE [LARGE SCALE GENOMIC DNA]</scope>
    <source>
        <strain evidence="3 4">DSM 21056</strain>
    </source>
</reference>
<accession>A0A4Q8D1D4</accession>
<keyword evidence="4" id="KW-1185">Reference proteome</keyword>
<dbReference type="InterPro" id="IPR002192">
    <property type="entry name" value="PPDK_AMP/ATP-bd"/>
</dbReference>
<evidence type="ECO:0000259" key="1">
    <source>
        <dbReference type="Pfam" id="PF00391"/>
    </source>
</evidence>
<evidence type="ECO:0000313" key="4">
    <source>
        <dbReference type="Proteomes" id="UP000292298"/>
    </source>
</evidence>
<dbReference type="Proteomes" id="UP000292298">
    <property type="component" value="Unassembled WGS sequence"/>
</dbReference>
<dbReference type="InterPro" id="IPR013815">
    <property type="entry name" value="ATP_grasp_subdomain_1"/>
</dbReference>
<dbReference type="PANTHER" id="PTHR43615:SF1">
    <property type="entry name" value="PPDK_N DOMAIN-CONTAINING PROTEIN"/>
    <property type="match status" value="1"/>
</dbReference>
<evidence type="ECO:0000313" key="3">
    <source>
        <dbReference type="EMBL" id="RZU99112.1"/>
    </source>
</evidence>
<dbReference type="SUPFAM" id="SSF52009">
    <property type="entry name" value="Phosphohistidine domain"/>
    <property type="match status" value="1"/>
</dbReference>
<feature type="domain" description="PEP-utilising enzyme mobile" evidence="1">
    <location>
        <begin position="947"/>
        <end position="1001"/>
    </location>
</feature>
<gene>
    <name evidence="3" type="ORF">EV698_1392</name>
</gene>
<feature type="domain" description="Pyruvate phosphate dikinase AMP/ATP-binding" evidence="2">
    <location>
        <begin position="252"/>
        <end position="364"/>
    </location>
</feature>
<dbReference type="InterPro" id="IPR051549">
    <property type="entry name" value="PEP_Utilizing_Enz"/>
</dbReference>
<dbReference type="Gene3D" id="3.30.1490.20">
    <property type="entry name" value="ATP-grasp fold, A domain"/>
    <property type="match status" value="1"/>
</dbReference>
<dbReference type="Gene3D" id="3.50.30.10">
    <property type="entry name" value="Phosphohistidine domain"/>
    <property type="match status" value="1"/>
</dbReference>
<proteinExistence type="predicted"/>
<dbReference type="SUPFAM" id="SSF56059">
    <property type="entry name" value="Glutathione synthetase ATP-binding domain-like"/>
    <property type="match status" value="1"/>
</dbReference>
<dbReference type="InterPro" id="IPR036637">
    <property type="entry name" value="Phosphohistidine_dom_sf"/>
</dbReference>
<dbReference type="PANTHER" id="PTHR43615">
    <property type="entry name" value="PHOSPHOENOLPYRUVATE SYNTHASE-RELATED"/>
    <property type="match status" value="1"/>
</dbReference>
<dbReference type="Pfam" id="PF00391">
    <property type="entry name" value="PEP-utilizers"/>
    <property type="match status" value="1"/>
</dbReference>
<dbReference type="GO" id="GO:0005524">
    <property type="term" value="F:ATP binding"/>
    <property type="evidence" value="ECO:0007669"/>
    <property type="project" value="InterPro"/>
</dbReference>
<dbReference type="Gene3D" id="3.90.550.10">
    <property type="entry name" value="Spore Coat Polysaccharide Biosynthesis Protein SpsA, Chain A"/>
    <property type="match status" value="1"/>
</dbReference>
<evidence type="ECO:0000259" key="2">
    <source>
        <dbReference type="Pfam" id="PF01326"/>
    </source>
</evidence>
<comment type="caution">
    <text evidence="3">The sequence shown here is derived from an EMBL/GenBank/DDBJ whole genome shotgun (WGS) entry which is preliminary data.</text>
</comment>
<organism evidence="3 4">
    <name type="scientific">Spiribacter vilamensis</name>
    <dbReference type="NCBI Taxonomy" id="531306"/>
    <lineage>
        <taxon>Bacteria</taxon>
        <taxon>Pseudomonadati</taxon>
        <taxon>Pseudomonadota</taxon>
        <taxon>Gammaproteobacteria</taxon>
        <taxon>Chromatiales</taxon>
        <taxon>Ectothiorhodospiraceae</taxon>
        <taxon>Spiribacter</taxon>
    </lineage>
</organism>
<name>A0A4Q8D1D4_9GAMM</name>
<dbReference type="NCBIfam" id="NF004508">
    <property type="entry name" value="PRK05849.1"/>
    <property type="match status" value="1"/>
</dbReference>
<protein>
    <submittedName>
        <fullName evidence="3">Choline kinase</fullName>
    </submittedName>
</protein>
<dbReference type="InterPro" id="IPR029044">
    <property type="entry name" value="Nucleotide-diphossugar_trans"/>
</dbReference>
<dbReference type="InterPro" id="IPR008279">
    <property type="entry name" value="PEP-util_enz_mobile_dom"/>
</dbReference>
<dbReference type="SUPFAM" id="SSF53448">
    <property type="entry name" value="Nucleotide-diphospho-sugar transferases"/>
    <property type="match status" value="1"/>
</dbReference>
<dbReference type="Gene3D" id="3.30.470.20">
    <property type="entry name" value="ATP-grasp fold, B domain"/>
    <property type="match status" value="1"/>
</dbReference>
<dbReference type="GO" id="GO:0016301">
    <property type="term" value="F:kinase activity"/>
    <property type="evidence" value="ECO:0007669"/>
    <property type="project" value="UniProtKB-KW"/>
</dbReference>
<dbReference type="EMBL" id="SHLI01000001">
    <property type="protein sequence ID" value="RZU99112.1"/>
    <property type="molecule type" value="Genomic_DNA"/>
</dbReference>